<dbReference type="InterPro" id="IPR058624">
    <property type="entry name" value="MdtA-like_HH"/>
</dbReference>
<reference evidence="7" key="2">
    <citation type="submission" date="2020-09" db="EMBL/GenBank/DDBJ databases">
        <authorList>
            <person name="Sun Q."/>
            <person name="Zhou Y."/>
        </authorList>
    </citation>
    <scope>NUCLEOTIDE SEQUENCE</scope>
    <source>
        <strain evidence="7">CGMCC 1.15493</strain>
    </source>
</reference>
<dbReference type="Pfam" id="PF25876">
    <property type="entry name" value="HH_MFP_RND"/>
    <property type="match status" value="1"/>
</dbReference>
<comment type="subcellular location">
    <subcellularLocation>
        <location evidence="1">Cell envelope</location>
    </subcellularLocation>
</comment>
<dbReference type="Pfam" id="PF25917">
    <property type="entry name" value="BSH_RND"/>
    <property type="match status" value="1"/>
</dbReference>
<accession>A0A916XUY6</accession>
<dbReference type="Pfam" id="PF25944">
    <property type="entry name" value="Beta-barrel_RND"/>
    <property type="match status" value="1"/>
</dbReference>
<dbReference type="RefSeq" id="WP_188849861.1">
    <property type="nucleotide sequence ID" value="NZ_BMJJ01000003.1"/>
</dbReference>
<comment type="similarity">
    <text evidence="2">Belongs to the membrane fusion protein (MFP) (TC 8.A.1) family.</text>
</comment>
<dbReference type="AlphaFoldDB" id="A0A916XUY6"/>
<feature type="domain" description="Multidrug resistance protein MdtA-like C-terminal permuted SH3" evidence="6">
    <location>
        <begin position="315"/>
        <end position="376"/>
    </location>
</feature>
<protein>
    <submittedName>
        <fullName evidence="7">MexE family multidrug efflux RND transporter periplasmic adaptor subunit</fullName>
    </submittedName>
</protein>
<dbReference type="PANTHER" id="PTHR30158">
    <property type="entry name" value="ACRA/E-RELATED COMPONENT OF DRUG EFFLUX TRANSPORTER"/>
    <property type="match status" value="1"/>
</dbReference>
<reference evidence="7" key="1">
    <citation type="journal article" date="2014" name="Int. J. Syst. Evol. Microbiol.">
        <title>Complete genome sequence of Corynebacterium casei LMG S-19264T (=DSM 44701T), isolated from a smear-ripened cheese.</title>
        <authorList>
            <consortium name="US DOE Joint Genome Institute (JGI-PGF)"/>
            <person name="Walter F."/>
            <person name="Albersmeier A."/>
            <person name="Kalinowski J."/>
            <person name="Ruckert C."/>
        </authorList>
    </citation>
    <scope>NUCLEOTIDE SEQUENCE</scope>
    <source>
        <strain evidence="7">CGMCC 1.15493</strain>
    </source>
</reference>
<sequence>MTRRSLTRNALLGGIVVAATLVGPQFLFLGSDSDRQDSPAAAAAPPPAMPVSVAVVAARPVTRWQEFSGRLEAVGRVELRSRVAGAVEAVHFQEGSLVAAGDLLVTIDPRPYQAEVARAEANVAAAESRLALARTELDRGKKLVQSRTVSQSDYDQRINAESGAIAEVQAAEAGLRTAALNLSYTEIRAPIAGRVGRIEVTVGNLIEAGATAPALTTLVSVSPIYASFEAGEDVVAKALASLPQGDDPREALASIPVRMDAGGSKGIDGKLQLIDNTVDPVSGTVRVRAEFANKDGQLMPGQFARLSLGEAKAQDALLVSERAVGTDQDKKYVFVVGADNKAEYREIALGGRAEGLRIVREGLKPQERVVVNGLQRVRPGATVAPEEVAMESVEGGAVQVSAAEPQK</sequence>
<keyword evidence="8" id="KW-1185">Reference proteome</keyword>
<dbReference type="GO" id="GO:0046677">
    <property type="term" value="P:response to antibiotic"/>
    <property type="evidence" value="ECO:0007669"/>
    <property type="project" value="TreeGrafter"/>
</dbReference>
<dbReference type="EMBL" id="BMJJ01000003">
    <property type="protein sequence ID" value="GGD12100.1"/>
    <property type="molecule type" value="Genomic_DNA"/>
</dbReference>
<dbReference type="SUPFAM" id="SSF111369">
    <property type="entry name" value="HlyD-like secretion proteins"/>
    <property type="match status" value="1"/>
</dbReference>
<dbReference type="PANTHER" id="PTHR30158:SF10">
    <property type="entry name" value="CATION EFFLUX PUMP"/>
    <property type="match status" value="1"/>
</dbReference>
<evidence type="ECO:0000313" key="8">
    <source>
        <dbReference type="Proteomes" id="UP000613160"/>
    </source>
</evidence>
<evidence type="ECO:0000259" key="4">
    <source>
        <dbReference type="Pfam" id="PF25917"/>
    </source>
</evidence>
<dbReference type="NCBIfam" id="TIGR01730">
    <property type="entry name" value="RND_mfp"/>
    <property type="match status" value="1"/>
</dbReference>
<evidence type="ECO:0000313" key="7">
    <source>
        <dbReference type="EMBL" id="GGD12100.1"/>
    </source>
</evidence>
<gene>
    <name evidence="7" type="primary">mexE</name>
    <name evidence="7" type="ORF">GCM10011335_13760</name>
</gene>
<feature type="domain" description="Multidrug resistance protein MdtA-like alpha-helical hairpin" evidence="3">
    <location>
        <begin position="117"/>
        <end position="185"/>
    </location>
</feature>
<dbReference type="InterPro" id="IPR006143">
    <property type="entry name" value="RND_pump_MFP"/>
</dbReference>
<dbReference type="Pfam" id="PF25967">
    <property type="entry name" value="RND-MFP_C"/>
    <property type="match status" value="1"/>
</dbReference>
<feature type="domain" description="Multidrug resistance protein MdtA-like barrel-sandwich hybrid" evidence="4">
    <location>
        <begin position="77"/>
        <end position="217"/>
    </location>
</feature>
<evidence type="ECO:0000256" key="1">
    <source>
        <dbReference type="ARBA" id="ARBA00004196"/>
    </source>
</evidence>
<comment type="caution">
    <text evidence="7">The sequence shown here is derived from an EMBL/GenBank/DDBJ whole genome shotgun (WGS) entry which is preliminary data.</text>
</comment>
<dbReference type="Proteomes" id="UP000613160">
    <property type="component" value="Unassembled WGS sequence"/>
</dbReference>
<dbReference type="GO" id="GO:0022857">
    <property type="term" value="F:transmembrane transporter activity"/>
    <property type="evidence" value="ECO:0007669"/>
    <property type="project" value="InterPro"/>
</dbReference>
<dbReference type="Gene3D" id="2.40.30.170">
    <property type="match status" value="1"/>
</dbReference>
<dbReference type="InterPro" id="IPR058627">
    <property type="entry name" value="MdtA-like_C"/>
</dbReference>
<name>A0A916XUY6_9HYPH</name>
<dbReference type="FunFam" id="2.40.420.20:FF:000001">
    <property type="entry name" value="Efflux RND transporter periplasmic adaptor subunit"/>
    <property type="match status" value="1"/>
</dbReference>
<dbReference type="Gene3D" id="2.40.420.20">
    <property type="match status" value="1"/>
</dbReference>
<evidence type="ECO:0000259" key="5">
    <source>
        <dbReference type="Pfam" id="PF25944"/>
    </source>
</evidence>
<proteinExistence type="inferred from homology"/>
<feature type="domain" description="Multidrug resistance protein MdtA-like beta-barrel" evidence="5">
    <location>
        <begin position="243"/>
        <end position="309"/>
    </location>
</feature>
<evidence type="ECO:0000256" key="2">
    <source>
        <dbReference type="ARBA" id="ARBA00009477"/>
    </source>
</evidence>
<dbReference type="InterPro" id="IPR058626">
    <property type="entry name" value="MdtA-like_b-barrel"/>
</dbReference>
<evidence type="ECO:0000259" key="6">
    <source>
        <dbReference type="Pfam" id="PF25967"/>
    </source>
</evidence>
<dbReference type="Gene3D" id="2.40.50.100">
    <property type="match status" value="1"/>
</dbReference>
<dbReference type="InterPro" id="IPR058625">
    <property type="entry name" value="MdtA-like_BSH"/>
</dbReference>
<dbReference type="Gene3D" id="1.10.287.470">
    <property type="entry name" value="Helix hairpin bin"/>
    <property type="match status" value="1"/>
</dbReference>
<dbReference type="GO" id="GO:0005886">
    <property type="term" value="C:plasma membrane"/>
    <property type="evidence" value="ECO:0007669"/>
    <property type="project" value="UniProtKB-SubCell"/>
</dbReference>
<evidence type="ECO:0000259" key="3">
    <source>
        <dbReference type="Pfam" id="PF25876"/>
    </source>
</evidence>
<organism evidence="7 8">
    <name type="scientific">Aureimonas glaciei</name>
    <dbReference type="NCBI Taxonomy" id="1776957"/>
    <lineage>
        <taxon>Bacteria</taxon>
        <taxon>Pseudomonadati</taxon>
        <taxon>Pseudomonadota</taxon>
        <taxon>Alphaproteobacteria</taxon>
        <taxon>Hyphomicrobiales</taxon>
        <taxon>Aurantimonadaceae</taxon>
        <taxon>Aureimonas</taxon>
    </lineage>
</organism>